<comment type="caution">
    <text evidence="7">The sequence shown here is derived from an EMBL/GenBank/DDBJ whole genome shotgun (WGS) entry which is preliminary data.</text>
</comment>
<evidence type="ECO:0000256" key="4">
    <source>
        <dbReference type="ARBA" id="ARBA00023163"/>
    </source>
</evidence>
<evidence type="ECO:0000313" key="8">
    <source>
        <dbReference type="Proteomes" id="UP000075787"/>
    </source>
</evidence>
<dbReference type="Proteomes" id="UP000075787">
    <property type="component" value="Unassembled WGS sequence"/>
</dbReference>
<feature type="domain" description="BetI-type transcriptional repressor C-terminal" evidence="6">
    <location>
        <begin position="99"/>
        <end position="186"/>
    </location>
</feature>
<dbReference type="OrthoDB" id="8689326at2"/>
<name>A0A162LLA3_9PROT</name>
<dbReference type="RefSeq" id="WP_062762214.1">
    <property type="nucleotide sequence ID" value="NZ_CP121045.1"/>
</dbReference>
<evidence type="ECO:0000259" key="5">
    <source>
        <dbReference type="Pfam" id="PF00440"/>
    </source>
</evidence>
<accession>A0A162LLA3</accession>
<evidence type="ECO:0000259" key="6">
    <source>
        <dbReference type="Pfam" id="PF13977"/>
    </source>
</evidence>
<keyword evidence="1" id="KW-0678">Repressor</keyword>
<evidence type="ECO:0000256" key="3">
    <source>
        <dbReference type="ARBA" id="ARBA00023125"/>
    </source>
</evidence>
<evidence type="ECO:0000256" key="1">
    <source>
        <dbReference type="ARBA" id="ARBA00022491"/>
    </source>
</evidence>
<dbReference type="AlphaFoldDB" id="A0A162LLA3"/>
<dbReference type="InterPro" id="IPR039538">
    <property type="entry name" value="BetI_C"/>
</dbReference>
<evidence type="ECO:0000256" key="2">
    <source>
        <dbReference type="ARBA" id="ARBA00023015"/>
    </source>
</evidence>
<dbReference type="SUPFAM" id="SSF46689">
    <property type="entry name" value="Homeodomain-like"/>
    <property type="match status" value="1"/>
</dbReference>
<dbReference type="InterPro" id="IPR001647">
    <property type="entry name" value="HTH_TetR"/>
</dbReference>
<dbReference type="InterPro" id="IPR050109">
    <property type="entry name" value="HTH-type_TetR-like_transc_reg"/>
</dbReference>
<proteinExistence type="predicted"/>
<dbReference type="Pfam" id="PF00440">
    <property type="entry name" value="TetR_N"/>
    <property type="match status" value="1"/>
</dbReference>
<evidence type="ECO:0000313" key="7">
    <source>
        <dbReference type="EMBL" id="KYO55524.1"/>
    </source>
</evidence>
<dbReference type="GO" id="GO:0000976">
    <property type="term" value="F:transcription cis-regulatory region binding"/>
    <property type="evidence" value="ECO:0007669"/>
    <property type="project" value="TreeGrafter"/>
</dbReference>
<dbReference type="InterPro" id="IPR036271">
    <property type="entry name" value="Tet_transcr_reg_TetR-rel_C_sf"/>
</dbReference>
<dbReference type="PANTHER" id="PTHR30055:SF234">
    <property type="entry name" value="HTH-TYPE TRANSCRIPTIONAL REGULATOR BETI"/>
    <property type="match status" value="1"/>
</dbReference>
<dbReference type="GO" id="GO:0003700">
    <property type="term" value="F:DNA-binding transcription factor activity"/>
    <property type="evidence" value="ECO:0007669"/>
    <property type="project" value="TreeGrafter"/>
</dbReference>
<dbReference type="GeneID" id="97240617"/>
<organism evidence="7 8">
    <name type="scientific">Tistrella mobilis</name>
    <dbReference type="NCBI Taxonomy" id="171437"/>
    <lineage>
        <taxon>Bacteria</taxon>
        <taxon>Pseudomonadati</taxon>
        <taxon>Pseudomonadota</taxon>
        <taxon>Alphaproteobacteria</taxon>
        <taxon>Geminicoccales</taxon>
        <taxon>Geminicoccaceae</taxon>
        <taxon>Tistrella</taxon>
    </lineage>
</organism>
<dbReference type="Gene3D" id="1.10.357.10">
    <property type="entry name" value="Tetracycline Repressor, domain 2"/>
    <property type="match status" value="1"/>
</dbReference>
<sequence>MARHDDAPRGRRDLILAAAAEVLLTAGLKAATTRMVTDRAGVGTGLLNHYFRWPELRALAWSAIFDAVAGDINDGNRPPAVAMERYLATAFAPDAWIYWRLWIEATDLAGTDAALADALSTARQRMQDSLAAILRDGDAAGCWRADDPDATALRLGALYDGLAGLLLSGARGLDTAAAEAHLRTAFRLECGGGG</sequence>
<dbReference type="PANTHER" id="PTHR30055">
    <property type="entry name" value="HTH-TYPE TRANSCRIPTIONAL REGULATOR RUTR"/>
    <property type="match status" value="1"/>
</dbReference>
<dbReference type="SUPFAM" id="SSF48498">
    <property type="entry name" value="Tetracyclin repressor-like, C-terminal domain"/>
    <property type="match status" value="1"/>
</dbReference>
<feature type="domain" description="HTH tetR-type" evidence="5">
    <location>
        <begin position="15"/>
        <end position="52"/>
    </location>
</feature>
<dbReference type="EMBL" id="LPZR01000062">
    <property type="protein sequence ID" value="KYO55524.1"/>
    <property type="molecule type" value="Genomic_DNA"/>
</dbReference>
<gene>
    <name evidence="7" type="ORF">AUP44_23280</name>
</gene>
<dbReference type="InterPro" id="IPR009057">
    <property type="entry name" value="Homeodomain-like_sf"/>
</dbReference>
<keyword evidence="4" id="KW-0804">Transcription</keyword>
<keyword evidence="2" id="KW-0805">Transcription regulation</keyword>
<protein>
    <submittedName>
        <fullName evidence="7">TetR family transcriptional regulator</fullName>
    </submittedName>
</protein>
<reference evidence="7 8" key="1">
    <citation type="submission" date="2015-12" db="EMBL/GenBank/DDBJ databases">
        <title>Genome sequence of Tistrella mobilis MCCC 1A02139.</title>
        <authorList>
            <person name="Lu L."/>
            <person name="Lai Q."/>
            <person name="Shao Z."/>
            <person name="Qian P."/>
        </authorList>
    </citation>
    <scope>NUCLEOTIDE SEQUENCE [LARGE SCALE GENOMIC DNA]</scope>
    <source>
        <strain evidence="7 8">MCCC 1A02139</strain>
    </source>
</reference>
<keyword evidence="3" id="KW-0238">DNA-binding</keyword>
<dbReference type="Pfam" id="PF13977">
    <property type="entry name" value="TetR_C_6"/>
    <property type="match status" value="1"/>
</dbReference>